<dbReference type="AlphaFoldDB" id="A0AA95JH88"/>
<evidence type="ECO:0000259" key="4">
    <source>
        <dbReference type="PROSITE" id="PS50111"/>
    </source>
</evidence>
<dbReference type="PANTHER" id="PTHR32089:SF112">
    <property type="entry name" value="LYSOZYME-LIKE PROTEIN-RELATED"/>
    <property type="match status" value="1"/>
</dbReference>
<dbReference type="EMBL" id="CP119317">
    <property type="protein sequence ID" value="WEK55780.1"/>
    <property type="molecule type" value="Genomic_DNA"/>
</dbReference>
<feature type="transmembrane region" description="Helical" evidence="3">
    <location>
        <begin position="9"/>
        <end position="29"/>
    </location>
</feature>
<dbReference type="SUPFAM" id="SSF58104">
    <property type="entry name" value="Methyl-accepting chemotaxis protein (MCP) signaling domain"/>
    <property type="match status" value="1"/>
</dbReference>
<dbReference type="GO" id="GO:0016020">
    <property type="term" value="C:membrane"/>
    <property type="evidence" value="ECO:0007669"/>
    <property type="project" value="InterPro"/>
</dbReference>
<evidence type="ECO:0000256" key="2">
    <source>
        <dbReference type="PROSITE-ProRule" id="PRU00284"/>
    </source>
</evidence>
<keyword evidence="1 2" id="KW-0807">Transducer</keyword>
<keyword evidence="3" id="KW-1133">Transmembrane helix</keyword>
<dbReference type="InterPro" id="IPR004089">
    <property type="entry name" value="MCPsignal_dom"/>
</dbReference>
<dbReference type="GO" id="GO:0007165">
    <property type="term" value="P:signal transduction"/>
    <property type="evidence" value="ECO:0007669"/>
    <property type="project" value="UniProtKB-KW"/>
</dbReference>
<dbReference type="PANTHER" id="PTHR32089">
    <property type="entry name" value="METHYL-ACCEPTING CHEMOTAXIS PROTEIN MCPB"/>
    <property type="match status" value="1"/>
</dbReference>
<protein>
    <submittedName>
        <fullName evidence="5">Methyl-accepting chemotaxis protein</fullName>
    </submittedName>
</protein>
<feature type="transmembrane region" description="Helical" evidence="3">
    <location>
        <begin position="106"/>
        <end position="122"/>
    </location>
</feature>
<keyword evidence="6" id="KW-1185">Reference proteome</keyword>
<accession>A0AA95JH88</accession>
<evidence type="ECO:0000313" key="5">
    <source>
        <dbReference type="EMBL" id="WEK55780.1"/>
    </source>
</evidence>
<evidence type="ECO:0000313" key="6">
    <source>
        <dbReference type="Proteomes" id="UP001178662"/>
    </source>
</evidence>
<dbReference type="SMART" id="SM00283">
    <property type="entry name" value="MA"/>
    <property type="match status" value="1"/>
</dbReference>
<feature type="domain" description="Methyl-accepting transducer" evidence="4">
    <location>
        <begin position="224"/>
        <end position="495"/>
    </location>
</feature>
<name>A0AA95JH88_9BACL</name>
<dbReference type="Pfam" id="PF00015">
    <property type="entry name" value="MCPsignal"/>
    <property type="match status" value="1"/>
</dbReference>
<evidence type="ECO:0000256" key="3">
    <source>
        <dbReference type="SAM" id="Phobius"/>
    </source>
</evidence>
<keyword evidence="3" id="KW-0472">Membrane</keyword>
<evidence type="ECO:0000256" key="1">
    <source>
        <dbReference type="ARBA" id="ARBA00023224"/>
    </source>
</evidence>
<feature type="transmembrane region" description="Helical" evidence="3">
    <location>
        <begin position="49"/>
        <end position="75"/>
    </location>
</feature>
<organism evidence="5 6">
    <name type="scientific">Candidatus Cohnella colombiensis</name>
    <dbReference type="NCBI Taxonomy" id="3121368"/>
    <lineage>
        <taxon>Bacteria</taxon>
        <taxon>Bacillati</taxon>
        <taxon>Bacillota</taxon>
        <taxon>Bacilli</taxon>
        <taxon>Bacillales</taxon>
        <taxon>Paenibacillaceae</taxon>
        <taxon>Cohnella</taxon>
    </lineage>
</organism>
<sequence length="507" mass="55763">MLDQKNRLMIWLSSSATMLCIIIFTWTRWSNPSGMMMLGHSEGSGLELTATIAWGQNVLLIVPIVFALVGLYLYINNKEHEALPWVNALTLTLSSVGIISGSGGGVEFHFSIFMVIAAAAYYERRDLILMMTAIFAVQHLGGYLLFPELVFGTSTYSFGMVMIHAVFLILTSAATLLQIRSKLLITAQLEKEKKAKDDQLLEVLNHTQLLANQISSTSQLVTESSKANVRSNQEMRHAYEEITGRLGDQSESLDQMGSKQLNIQLAIEQALSSSAAMKEEATATSEIVADSHLKMNALPEQMHHIFTAVQTVSETMVSLQQASSRAQEMTDMIQQVANQTNLLALNASIEAARAGEHGKGFAVVATEIRKLANNSREAADEIQTIMDSIKEVSELTITQVQSGQQIVHQSTDQVEAFALEYKQVEHIIGQMLAFIVLINERITMIQEDSVGVTSGMNQISTAIVDGMSAMEQISAMSDNQISTSEQVNQEISQLSELSESMQLQFTK</sequence>
<feature type="transmembrane region" description="Helical" evidence="3">
    <location>
        <begin position="158"/>
        <end position="177"/>
    </location>
</feature>
<keyword evidence="3" id="KW-0812">Transmembrane</keyword>
<reference evidence="5" key="1">
    <citation type="submission" date="2023-03" db="EMBL/GenBank/DDBJ databases">
        <title>Andean soil-derived lignocellulolytic bacterial consortium as a source of novel taxa and putative plastic-active enzymes.</title>
        <authorList>
            <person name="Diaz-Garcia L."/>
            <person name="Chuvochina M."/>
            <person name="Feuerriegel G."/>
            <person name="Bunk B."/>
            <person name="Sproer C."/>
            <person name="Streit W.R."/>
            <person name="Rodriguez L.M."/>
            <person name="Overmann J."/>
            <person name="Jimenez D.J."/>
        </authorList>
    </citation>
    <scope>NUCLEOTIDE SEQUENCE</scope>
    <source>
        <strain evidence="5">MAG 2441</strain>
    </source>
</reference>
<feature type="transmembrane region" description="Helical" evidence="3">
    <location>
        <begin position="127"/>
        <end position="146"/>
    </location>
</feature>
<dbReference type="Proteomes" id="UP001178662">
    <property type="component" value="Chromosome"/>
</dbReference>
<gene>
    <name evidence="5" type="ORF">P0Y55_06970</name>
</gene>
<proteinExistence type="predicted"/>
<dbReference type="PROSITE" id="PS50111">
    <property type="entry name" value="CHEMOTAXIS_TRANSDUC_2"/>
    <property type="match status" value="1"/>
</dbReference>
<dbReference type="Gene3D" id="1.10.287.950">
    <property type="entry name" value="Methyl-accepting chemotaxis protein"/>
    <property type="match status" value="1"/>
</dbReference>